<dbReference type="Gene3D" id="2.60.120.260">
    <property type="entry name" value="Galactose-binding domain-like"/>
    <property type="match status" value="1"/>
</dbReference>
<sequence length="156" mass="18567">MEKEFEGIINELKKNVNIKNEIDITCSCLWGGNSWNIIEYEDESSYFYTSNFENSWICIEFRKHRIIPTSYTIRSSNDYHPQSWVIEGSVDKENWEILSEEKDSKVFSRQSIVHSFPIQNQSQHEVKFIRLRQTGKNSNNSHHLYFSAIEFYGRLI</sequence>
<organism evidence="1 2">
    <name type="scientific">Tritrichomonas musculus</name>
    <dbReference type="NCBI Taxonomy" id="1915356"/>
    <lineage>
        <taxon>Eukaryota</taxon>
        <taxon>Metamonada</taxon>
        <taxon>Parabasalia</taxon>
        <taxon>Tritrichomonadida</taxon>
        <taxon>Tritrichomonadidae</taxon>
        <taxon>Tritrichomonas</taxon>
    </lineage>
</organism>
<keyword evidence="2" id="KW-1185">Reference proteome</keyword>
<gene>
    <name evidence="1" type="ORF">M9Y10_020702</name>
</gene>
<reference evidence="1 2" key="1">
    <citation type="submission" date="2024-04" db="EMBL/GenBank/DDBJ databases">
        <title>Tritrichomonas musculus Genome.</title>
        <authorList>
            <person name="Alves-Ferreira E."/>
            <person name="Grigg M."/>
            <person name="Lorenzi H."/>
            <person name="Galac M."/>
        </authorList>
    </citation>
    <scope>NUCLEOTIDE SEQUENCE [LARGE SCALE GENOMIC DNA]</scope>
    <source>
        <strain evidence="1 2">EAF2021</strain>
    </source>
</reference>
<dbReference type="PANTHER" id="PTHR47457">
    <property type="entry name" value="OS05G0345500 PROTEIN"/>
    <property type="match status" value="1"/>
</dbReference>
<dbReference type="PANTHER" id="PTHR47457:SF1">
    <property type="entry name" value="BTB DOMAIN-CONTAINING PROTEIN-RELATED"/>
    <property type="match status" value="1"/>
</dbReference>
<dbReference type="EMBL" id="JAPFFF010000030">
    <property type="protein sequence ID" value="KAK8845782.1"/>
    <property type="molecule type" value="Genomic_DNA"/>
</dbReference>
<evidence type="ECO:0000313" key="1">
    <source>
        <dbReference type="EMBL" id="KAK8845782.1"/>
    </source>
</evidence>
<dbReference type="InterPro" id="IPR008979">
    <property type="entry name" value="Galactose-bd-like_sf"/>
</dbReference>
<dbReference type="SUPFAM" id="SSF49785">
    <property type="entry name" value="Galactose-binding domain-like"/>
    <property type="match status" value="1"/>
</dbReference>
<dbReference type="Proteomes" id="UP001470230">
    <property type="component" value="Unassembled WGS sequence"/>
</dbReference>
<proteinExistence type="predicted"/>
<comment type="caution">
    <text evidence="1">The sequence shown here is derived from an EMBL/GenBank/DDBJ whole genome shotgun (WGS) entry which is preliminary data.</text>
</comment>
<evidence type="ECO:0000313" key="2">
    <source>
        <dbReference type="Proteomes" id="UP001470230"/>
    </source>
</evidence>
<name>A0ABR2HEC5_9EUKA</name>
<accession>A0ABR2HEC5</accession>
<protein>
    <recommendedName>
        <fullName evidence="3">F5/8 type C domain-containing protein</fullName>
    </recommendedName>
</protein>
<evidence type="ECO:0008006" key="3">
    <source>
        <dbReference type="Google" id="ProtNLM"/>
    </source>
</evidence>